<dbReference type="InterPro" id="IPR001807">
    <property type="entry name" value="ClC"/>
</dbReference>
<dbReference type="PANTHER" id="PTHR43427">
    <property type="entry name" value="CHLORIDE CHANNEL PROTEIN CLC-E"/>
    <property type="match status" value="1"/>
</dbReference>
<organism evidence="6 7">
    <name type="scientific">Candidatus Borkfalkia avistercoris</name>
    <dbReference type="NCBI Taxonomy" id="2838504"/>
    <lineage>
        <taxon>Bacteria</taxon>
        <taxon>Bacillati</taxon>
        <taxon>Bacillota</taxon>
        <taxon>Clostridia</taxon>
        <taxon>Christensenellales</taxon>
        <taxon>Christensenellaceae</taxon>
        <taxon>Candidatus Borkfalkia</taxon>
    </lineage>
</organism>
<feature type="transmembrane region" description="Helical" evidence="5">
    <location>
        <begin position="140"/>
        <end position="165"/>
    </location>
</feature>
<feature type="transmembrane region" description="Helical" evidence="5">
    <location>
        <begin position="89"/>
        <end position="108"/>
    </location>
</feature>
<feature type="transmembrane region" description="Helical" evidence="5">
    <location>
        <begin position="289"/>
        <end position="310"/>
    </location>
</feature>
<feature type="transmembrane region" description="Helical" evidence="5">
    <location>
        <begin position="322"/>
        <end position="345"/>
    </location>
</feature>
<protein>
    <submittedName>
        <fullName evidence="6">Chloride channel protein</fullName>
    </submittedName>
</protein>
<dbReference type="GO" id="GO:0015108">
    <property type="term" value="F:chloride transmembrane transporter activity"/>
    <property type="evidence" value="ECO:0007669"/>
    <property type="project" value="InterPro"/>
</dbReference>
<comment type="caution">
    <text evidence="6">The sequence shown here is derived from an EMBL/GenBank/DDBJ whole genome shotgun (WGS) entry which is preliminary data.</text>
</comment>
<dbReference type="InterPro" id="IPR050368">
    <property type="entry name" value="ClC-type_chloride_channel"/>
</dbReference>
<gene>
    <name evidence="6" type="ORF">H9727_03615</name>
</gene>
<feature type="transmembrane region" description="Helical" evidence="5">
    <location>
        <begin position="177"/>
        <end position="198"/>
    </location>
</feature>
<feature type="transmembrane region" description="Helical" evidence="5">
    <location>
        <begin position="50"/>
        <end position="68"/>
    </location>
</feature>
<comment type="subcellular location">
    <subcellularLocation>
        <location evidence="1">Membrane</location>
        <topology evidence="1">Multi-pass membrane protein</topology>
    </subcellularLocation>
</comment>
<proteinExistence type="predicted"/>
<keyword evidence="2 5" id="KW-0812">Transmembrane</keyword>
<evidence type="ECO:0000256" key="4">
    <source>
        <dbReference type="ARBA" id="ARBA00023136"/>
    </source>
</evidence>
<dbReference type="Gene3D" id="1.10.3080.10">
    <property type="entry name" value="Clc chloride channel"/>
    <property type="match status" value="1"/>
</dbReference>
<dbReference type="PANTHER" id="PTHR43427:SF12">
    <property type="entry name" value="CHLORIDE TRANSPORTER"/>
    <property type="match status" value="1"/>
</dbReference>
<dbReference type="EMBL" id="DXCL01000021">
    <property type="protein sequence ID" value="HIZ03352.1"/>
    <property type="molecule type" value="Genomic_DNA"/>
</dbReference>
<reference evidence="6" key="2">
    <citation type="submission" date="2021-04" db="EMBL/GenBank/DDBJ databases">
        <authorList>
            <person name="Gilroy R."/>
        </authorList>
    </citation>
    <scope>NUCLEOTIDE SEQUENCE</scope>
    <source>
        <strain evidence="6">CHK187-5294</strain>
    </source>
</reference>
<keyword evidence="4 5" id="KW-0472">Membrane</keyword>
<evidence type="ECO:0000256" key="2">
    <source>
        <dbReference type="ARBA" id="ARBA00022692"/>
    </source>
</evidence>
<evidence type="ECO:0000256" key="3">
    <source>
        <dbReference type="ARBA" id="ARBA00022989"/>
    </source>
</evidence>
<dbReference type="Pfam" id="PF00654">
    <property type="entry name" value="Voltage_CLC"/>
    <property type="match status" value="1"/>
</dbReference>
<evidence type="ECO:0000256" key="5">
    <source>
        <dbReference type="SAM" id="Phobius"/>
    </source>
</evidence>
<accession>A0A9D2CYR8</accession>
<dbReference type="Proteomes" id="UP000824132">
    <property type="component" value="Unassembled WGS sequence"/>
</dbReference>
<sequence>MREVFRVLLYYLALAALGVAVGLAAGAVCGVFGAGLNAVTSLAEKNFRLNVWLLPLAGLLTAAVFRLWDKRGCDMAGVFRAARGEAAPVPLRAAAFQFAGTWSAHLFAASVGREGAAIQIGAAVGGNIGRNVPLSGAGRLLTVAGMAAGFSALFMTPFAAFFFALEVTVVGKLDLKAMIPSLFSVFAAYFAAGCAGLSAHTFVLPELPSFNWLLLFKIFALGAIFGLAGLFFSAMSKLMRRFFTASVKNPFVRALAAGVMLACLLYLTGGRYAGLGTSLIETVFSGEKVYVFDWAVKILFTAATLGAGFIGGEVTTMFAAGAVLGAALAVPFGIPVELAVCLGYASLFGAATNTLIAPILLGGEIFGFSAAPYLFVSCTAAYIFNFGRSVYVQKPSPRAFMPRRTKKSAFPLPERLY</sequence>
<keyword evidence="3 5" id="KW-1133">Transmembrane helix</keyword>
<dbReference type="GO" id="GO:0016020">
    <property type="term" value="C:membrane"/>
    <property type="evidence" value="ECO:0007669"/>
    <property type="project" value="UniProtKB-SubCell"/>
</dbReference>
<reference evidence="6" key="1">
    <citation type="journal article" date="2021" name="PeerJ">
        <title>Extensive microbial diversity within the chicken gut microbiome revealed by metagenomics and culture.</title>
        <authorList>
            <person name="Gilroy R."/>
            <person name="Ravi A."/>
            <person name="Getino M."/>
            <person name="Pursley I."/>
            <person name="Horton D.L."/>
            <person name="Alikhan N.F."/>
            <person name="Baker D."/>
            <person name="Gharbi K."/>
            <person name="Hall N."/>
            <person name="Watson M."/>
            <person name="Adriaenssens E.M."/>
            <person name="Foster-Nyarko E."/>
            <person name="Jarju S."/>
            <person name="Secka A."/>
            <person name="Antonio M."/>
            <person name="Oren A."/>
            <person name="Chaudhuri R.R."/>
            <person name="La Ragione R."/>
            <person name="Hildebrand F."/>
            <person name="Pallen M.J."/>
        </authorList>
    </citation>
    <scope>NUCLEOTIDE SEQUENCE</scope>
    <source>
        <strain evidence="6">CHK187-5294</strain>
    </source>
</reference>
<name>A0A9D2CYR8_9FIRM</name>
<evidence type="ECO:0000313" key="6">
    <source>
        <dbReference type="EMBL" id="HIZ03352.1"/>
    </source>
</evidence>
<dbReference type="AlphaFoldDB" id="A0A9D2CYR8"/>
<dbReference type="SUPFAM" id="SSF81340">
    <property type="entry name" value="Clc chloride channel"/>
    <property type="match status" value="1"/>
</dbReference>
<evidence type="ECO:0000313" key="7">
    <source>
        <dbReference type="Proteomes" id="UP000824132"/>
    </source>
</evidence>
<dbReference type="InterPro" id="IPR014743">
    <property type="entry name" value="Cl-channel_core"/>
</dbReference>
<feature type="transmembrane region" description="Helical" evidence="5">
    <location>
        <begin position="210"/>
        <end position="231"/>
    </location>
</feature>
<feature type="transmembrane region" description="Helical" evidence="5">
    <location>
        <begin position="251"/>
        <end position="269"/>
    </location>
</feature>
<evidence type="ECO:0000256" key="1">
    <source>
        <dbReference type="ARBA" id="ARBA00004141"/>
    </source>
</evidence>
<feature type="transmembrane region" description="Helical" evidence="5">
    <location>
        <begin position="365"/>
        <end position="384"/>
    </location>
</feature>